<dbReference type="Proteomes" id="UP000721844">
    <property type="component" value="Unassembled WGS sequence"/>
</dbReference>
<name>A0A964E4N5_9PROT</name>
<reference evidence="1 2" key="1">
    <citation type="journal article" date="2021" name="Microorganisms">
        <title>Acidisoma silvae sp. nov. and Acidisomacellulosilytica sp. nov., Two Acidophilic Bacteria Isolated from Decaying Wood, Hydrolyzing Cellulose and Producing Poly-3-hydroxybutyrate.</title>
        <authorList>
            <person name="Mieszkin S."/>
            <person name="Pouder E."/>
            <person name="Uroz S."/>
            <person name="Simon-Colin C."/>
            <person name="Alain K."/>
        </authorList>
    </citation>
    <scope>NUCLEOTIDE SEQUENCE [LARGE SCALE GENOMIC DNA]</scope>
    <source>
        <strain evidence="1 2">HW T5.17</strain>
    </source>
</reference>
<evidence type="ECO:0000313" key="1">
    <source>
        <dbReference type="EMBL" id="MCB8881656.1"/>
    </source>
</evidence>
<organism evidence="1 2">
    <name type="scientific">Acidisoma cellulosilyticum</name>
    <dbReference type="NCBI Taxonomy" id="2802395"/>
    <lineage>
        <taxon>Bacteria</taxon>
        <taxon>Pseudomonadati</taxon>
        <taxon>Pseudomonadota</taxon>
        <taxon>Alphaproteobacteria</taxon>
        <taxon>Acetobacterales</taxon>
        <taxon>Acidocellaceae</taxon>
        <taxon>Acidisoma</taxon>
    </lineage>
</organism>
<protein>
    <submittedName>
        <fullName evidence="1">Uncharacterized protein</fullName>
    </submittedName>
</protein>
<dbReference type="AlphaFoldDB" id="A0A964E4N5"/>
<accession>A0A964E4N5</accession>
<dbReference type="RefSeq" id="WP_227308322.1">
    <property type="nucleotide sequence ID" value="NZ_JAESVA010000005.1"/>
</dbReference>
<evidence type="ECO:0000313" key="2">
    <source>
        <dbReference type="Proteomes" id="UP000721844"/>
    </source>
</evidence>
<sequence>MTSSSQNAAELQHLIRAGEAQAAATLTAHVLETIRSADTIPDVILTYKEVYRAMFGREP</sequence>
<comment type="caution">
    <text evidence="1">The sequence shown here is derived from an EMBL/GenBank/DDBJ whole genome shotgun (WGS) entry which is preliminary data.</text>
</comment>
<proteinExistence type="predicted"/>
<gene>
    <name evidence="1" type="ORF">ACELLULO517_15510</name>
</gene>
<dbReference type="EMBL" id="JAESVA010000005">
    <property type="protein sequence ID" value="MCB8881656.1"/>
    <property type="molecule type" value="Genomic_DNA"/>
</dbReference>
<keyword evidence="2" id="KW-1185">Reference proteome</keyword>